<evidence type="ECO:0000256" key="2">
    <source>
        <dbReference type="ARBA" id="ARBA00023004"/>
    </source>
</evidence>
<dbReference type="InterPro" id="IPR044861">
    <property type="entry name" value="IPNS-like_FE2OG_OXY"/>
</dbReference>
<evidence type="ECO:0000313" key="5">
    <source>
        <dbReference type="EMBL" id="MCL7041924.1"/>
    </source>
</evidence>
<keyword evidence="3" id="KW-0560">Oxidoreductase</keyword>
<feature type="domain" description="Fe2OG dioxygenase" evidence="4">
    <location>
        <begin position="198"/>
        <end position="299"/>
    </location>
</feature>
<dbReference type="PANTHER" id="PTHR47990">
    <property type="entry name" value="2-OXOGLUTARATE (2OG) AND FE(II)-DEPENDENT OXYGENASE SUPERFAMILY PROTEIN-RELATED"/>
    <property type="match status" value="1"/>
</dbReference>
<protein>
    <recommendedName>
        <fullName evidence="4">Fe2OG dioxygenase domain-containing protein</fullName>
    </recommendedName>
</protein>
<dbReference type="PRINTS" id="PR00682">
    <property type="entry name" value="IPNSYNTHASE"/>
</dbReference>
<keyword evidence="1 3" id="KW-0479">Metal-binding</keyword>
<dbReference type="GO" id="GO:0046872">
    <property type="term" value="F:metal ion binding"/>
    <property type="evidence" value="ECO:0007669"/>
    <property type="project" value="UniProtKB-KW"/>
</dbReference>
<dbReference type="GO" id="GO:0016491">
    <property type="term" value="F:oxidoreductase activity"/>
    <property type="evidence" value="ECO:0007669"/>
    <property type="project" value="UniProtKB-KW"/>
</dbReference>
<reference evidence="5" key="1">
    <citation type="submission" date="2022-03" db="EMBL/GenBank/DDBJ databases">
        <title>A functionally conserved STORR gene fusion in Papaver species that diverged 16.8 million years ago.</title>
        <authorList>
            <person name="Catania T."/>
        </authorList>
    </citation>
    <scope>NUCLEOTIDE SEQUENCE</scope>
    <source>
        <strain evidence="5">S-191538</strain>
    </source>
</reference>
<dbReference type="PROSITE" id="PS51471">
    <property type="entry name" value="FE2OG_OXY"/>
    <property type="match status" value="1"/>
</dbReference>
<dbReference type="Proteomes" id="UP001177140">
    <property type="component" value="Unassembled WGS sequence"/>
</dbReference>
<proteinExistence type="inferred from homology"/>
<dbReference type="SUPFAM" id="SSF51197">
    <property type="entry name" value="Clavaminate synthase-like"/>
    <property type="match status" value="1"/>
</dbReference>
<sequence length="354" mass="40755">MDVVDVAFIQPIEHRPEPNVIVEARGIPLIDLSPLLHPNDSTEAQRNELATKVGNACREWGFFHVINHGVPFDLQHRVEVAVKKFFGLASEEKRKVQRDEVNPLGYYDTEYTKNIRDWKEVFDFMVKDPTVIPASHELHDNELQELRNKWPDYPIELSEVCREYAIAVENLSIKLLELVALSLGLPKKRLNGYFNHNNTSFIRLKHYPPCPAPHLALGVGRHKDGGALTILAQDDVGGLEVKRKIQGDWVRVNPIQGSFVINVGDIIQVWTNDKYESPEHRVMVNSKKDRFSIPFSLNPAHDVMIKPLDEFVNTENPSKYKEYNWGKFLKTRRLSNFKKLDAENLQIHHFKQSG</sequence>
<evidence type="ECO:0000313" key="6">
    <source>
        <dbReference type="Proteomes" id="UP001177140"/>
    </source>
</evidence>
<comment type="caution">
    <text evidence="5">The sequence shown here is derived from an EMBL/GenBank/DDBJ whole genome shotgun (WGS) entry which is preliminary data.</text>
</comment>
<accession>A0AA42AV95</accession>
<dbReference type="InterPro" id="IPR050231">
    <property type="entry name" value="Iron_ascorbate_oxido_reductase"/>
</dbReference>
<dbReference type="Pfam" id="PF03171">
    <property type="entry name" value="2OG-FeII_Oxy"/>
    <property type="match status" value="1"/>
</dbReference>
<evidence type="ECO:0000259" key="4">
    <source>
        <dbReference type="PROSITE" id="PS51471"/>
    </source>
</evidence>
<dbReference type="AlphaFoldDB" id="A0AA42AV95"/>
<dbReference type="Gene3D" id="2.60.120.330">
    <property type="entry name" value="B-lactam Antibiotic, Isopenicillin N Synthase, Chain"/>
    <property type="match status" value="1"/>
</dbReference>
<evidence type="ECO:0000256" key="3">
    <source>
        <dbReference type="RuleBase" id="RU003682"/>
    </source>
</evidence>
<dbReference type="InterPro" id="IPR005123">
    <property type="entry name" value="Oxoglu/Fe-dep_dioxygenase_dom"/>
</dbReference>
<organism evidence="5 6">
    <name type="scientific">Papaver nudicaule</name>
    <name type="common">Iceland poppy</name>
    <dbReference type="NCBI Taxonomy" id="74823"/>
    <lineage>
        <taxon>Eukaryota</taxon>
        <taxon>Viridiplantae</taxon>
        <taxon>Streptophyta</taxon>
        <taxon>Embryophyta</taxon>
        <taxon>Tracheophyta</taxon>
        <taxon>Spermatophyta</taxon>
        <taxon>Magnoliopsida</taxon>
        <taxon>Ranunculales</taxon>
        <taxon>Papaveraceae</taxon>
        <taxon>Papaveroideae</taxon>
        <taxon>Papaver</taxon>
    </lineage>
</organism>
<dbReference type="FunFam" id="2.60.120.330:FF:000012">
    <property type="entry name" value="Gibberellin 20 oxidase 1"/>
    <property type="match status" value="1"/>
</dbReference>
<dbReference type="InterPro" id="IPR026992">
    <property type="entry name" value="DIOX_N"/>
</dbReference>
<name>A0AA42AV95_PAPNU</name>
<dbReference type="InterPro" id="IPR027443">
    <property type="entry name" value="IPNS-like_sf"/>
</dbReference>
<dbReference type="EMBL" id="JAJJMA010229185">
    <property type="protein sequence ID" value="MCL7041924.1"/>
    <property type="molecule type" value="Genomic_DNA"/>
</dbReference>
<gene>
    <name evidence="5" type="ORF">MKW94_007429</name>
</gene>
<comment type="similarity">
    <text evidence="3">Belongs to the iron/ascorbate-dependent oxidoreductase family.</text>
</comment>
<keyword evidence="6" id="KW-1185">Reference proteome</keyword>
<keyword evidence="2 3" id="KW-0408">Iron</keyword>
<dbReference type="Pfam" id="PF14226">
    <property type="entry name" value="DIOX_N"/>
    <property type="match status" value="1"/>
</dbReference>
<evidence type="ECO:0000256" key="1">
    <source>
        <dbReference type="ARBA" id="ARBA00022723"/>
    </source>
</evidence>